<evidence type="ECO:0000313" key="4">
    <source>
        <dbReference type="Proteomes" id="UP001501009"/>
    </source>
</evidence>
<accession>A0ABP7HDA9</accession>
<feature type="chain" id="PRO_5046570886" evidence="2">
    <location>
        <begin position="19"/>
        <end position="223"/>
    </location>
</feature>
<sequence length="223" mass="23947">MLAVVVVAALVGAIIALTGCRPTPTEASGGPTEAAATGTPSVGGTEVQGMAGSAGPGGACVFVKPDGAQNFGHVGWGFRVTGTNQWVYGAVENPTNKLYTPPGGYIGAWHAQGTYRRMLSDMSRDAHYPGKSTHPYSRYRCVSSSTSDVNNAWAMIRTVESRGFLVGFDPKTGELTSRDCLDATYDVLHAYRTRHLTYAPHLDIPNVWVETLWDWSDHTLTPR</sequence>
<name>A0ABP7HDA9_9ACTN</name>
<comment type="caution">
    <text evidence="3">The sequence shown here is derived from an EMBL/GenBank/DDBJ whole genome shotgun (WGS) entry which is preliminary data.</text>
</comment>
<feature type="region of interest" description="Disordered" evidence="1">
    <location>
        <begin position="22"/>
        <end position="42"/>
    </location>
</feature>
<keyword evidence="4" id="KW-1185">Reference proteome</keyword>
<protein>
    <submittedName>
        <fullName evidence="3">Uncharacterized protein</fullName>
    </submittedName>
</protein>
<evidence type="ECO:0000256" key="2">
    <source>
        <dbReference type="SAM" id="SignalP"/>
    </source>
</evidence>
<evidence type="ECO:0000256" key="1">
    <source>
        <dbReference type="SAM" id="MobiDB-lite"/>
    </source>
</evidence>
<evidence type="ECO:0000313" key="3">
    <source>
        <dbReference type="EMBL" id="GAA3789506.1"/>
    </source>
</evidence>
<dbReference type="Proteomes" id="UP001501009">
    <property type="component" value="Unassembled WGS sequence"/>
</dbReference>
<proteinExistence type="predicted"/>
<reference evidence="4" key="1">
    <citation type="journal article" date="2019" name="Int. J. Syst. Evol. Microbiol.">
        <title>The Global Catalogue of Microorganisms (GCM) 10K type strain sequencing project: providing services to taxonomists for standard genome sequencing and annotation.</title>
        <authorList>
            <consortium name="The Broad Institute Genomics Platform"/>
            <consortium name="The Broad Institute Genome Sequencing Center for Infectious Disease"/>
            <person name="Wu L."/>
            <person name="Ma J."/>
        </authorList>
    </citation>
    <scope>NUCLEOTIDE SEQUENCE [LARGE SCALE GENOMIC DNA]</scope>
    <source>
        <strain evidence="4">JCM 17138</strain>
    </source>
</reference>
<keyword evidence="2" id="KW-0732">Signal</keyword>
<feature type="signal peptide" evidence="2">
    <location>
        <begin position="1"/>
        <end position="18"/>
    </location>
</feature>
<gene>
    <name evidence="3" type="ORF">GCM10022403_024810</name>
</gene>
<dbReference type="EMBL" id="BAABDE010000013">
    <property type="protein sequence ID" value="GAA3789506.1"/>
    <property type="molecule type" value="Genomic_DNA"/>
</dbReference>
<organism evidence="3 4">
    <name type="scientific">Streptomyces coacervatus</name>
    <dbReference type="NCBI Taxonomy" id="647381"/>
    <lineage>
        <taxon>Bacteria</taxon>
        <taxon>Bacillati</taxon>
        <taxon>Actinomycetota</taxon>
        <taxon>Actinomycetes</taxon>
        <taxon>Kitasatosporales</taxon>
        <taxon>Streptomycetaceae</taxon>
        <taxon>Streptomyces</taxon>
    </lineage>
</organism>